<organism evidence="11 12">
    <name type="scientific">Salinibacillus aidingensis</name>
    <dbReference type="NCBI Taxonomy" id="237684"/>
    <lineage>
        <taxon>Bacteria</taxon>
        <taxon>Bacillati</taxon>
        <taxon>Bacillota</taxon>
        <taxon>Bacilli</taxon>
        <taxon>Bacillales</taxon>
        <taxon>Bacillaceae</taxon>
        <taxon>Salinibacillus</taxon>
    </lineage>
</organism>
<protein>
    <recommendedName>
        <fullName evidence="8">Methylated-DNA--protein-cysteine methyltransferase</fullName>
        <ecNumber evidence="8">2.1.1.63</ecNumber>
    </recommendedName>
    <alternativeName>
        <fullName evidence="8">6-O-methylguanine-DNA methyltransferase</fullName>
        <shortName evidence="8">MGMT</shortName>
    </alternativeName>
    <alternativeName>
        <fullName evidence="8">O-6-methylguanine-DNA-alkyltransferase</fullName>
    </alternativeName>
</protein>
<evidence type="ECO:0000259" key="9">
    <source>
        <dbReference type="Pfam" id="PF01035"/>
    </source>
</evidence>
<comment type="similarity">
    <text evidence="8">Belongs to the MGMT family.</text>
</comment>
<feature type="domain" description="Methylated-DNA-[protein]-cysteine S-methyltransferase DNA binding" evidence="9">
    <location>
        <begin position="91"/>
        <end position="170"/>
    </location>
</feature>
<accession>A0ABP3KZQ9</accession>
<keyword evidence="6 8" id="KW-0234">DNA repair</keyword>
<keyword evidence="5 8" id="KW-0227">DNA damage</keyword>
<dbReference type="PANTHER" id="PTHR10815">
    <property type="entry name" value="METHYLATED-DNA--PROTEIN-CYSTEINE METHYLTRANSFERASE"/>
    <property type="match status" value="1"/>
</dbReference>
<dbReference type="Proteomes" id="UP001500880">
    <property type="component" value="Unassembled WGS sequence"/>
</dbReference>
<comment type="miscellaneous">
    <text evidence="8">This enzyme catalyzes only one turnover and therefore is not strictly catalytic. According to one definition, an enzyme is a biocatalyst that acts repeatedly and over many reaction cycles.</text>
</comment>
<evidence type="ECO:0000256" key="4">
    <source>
        <dbReference type="ARBA" id="ARBA00022679"/>
    </source>
</evidence>
<dbReference type="EC" id="2.1.1.63" evidence="8"/>
<dbReference type="PANTHER" id="PTHR10815:SF5">
    <property type="entry name" value="METHYLATED-DNA--PROTEIN-CYSTEINE METHYLTRANSFERASE"/>
    <property type="match status" value="1"/>
</dbReference>
<comment type="caution">
    <text evidence="11">The sequence shown here is derived from an EMBL/GenBank/DDBJ whole genome shotgun (WGS) entry which is preliminary data.</text>
</comment>
<keyword evidence="12" id="KW-1185">Reference proteome</keyword>
<keyword evidence="2 8" id="KW-0963">Cytoplasm</keyword>
<dbReference type="NCBIfam" id="TIGR00589">
    <property type="entry name" value="ogt"/>
    <property type="match status" value="1"/>
</dbReference>
<comment type="subcellular location">
    <subcellularLocation>
        <location evidence="8">Cytoplasm</location>
    </subcellularLocation>
</comment>
<evidence type="ECO:0000256" key="1">
    <source>
        <dbReference type="ARBA" id="ARBA00001286"/>
    </source>
</evidence>
<comment type="function">
    <text evidence="8">Involved in the cellular defense against the biological effects of O6-methylguanine (O6-MeG) and O4-methylthymine (O4-MeT) in DNA. Repairs the methylated nucleobase in DNA by stoichiometrically transferring the methyl group to a cysteine residue in the enzyme. This is a suicide reaction: the enzyme is irreversibly inactivated.</text>
</comment>
<dbReference type="InterPro" id="IPR001497">
    <property type="entry name" value="MethylDNA_cys_MeTrfase_AS"/>
</dbReference>
<dbReference type="CDD" id="cd06445">
    <property type="entry name" value="ATase"/>
    <property type="match status" value="1"/>
</dbReference>
<feature type="domain" description="Methylguanine DNA methyltransferase ribonuclease-like" evidence="10">
    <location>
        <begin position="7"/>
        <end position="83"/>
    </location>
</feature>
<comment type="catalytic activity">
    <reaction evidence="7 8">
        <text>a 6-O-methyl-2'-deoxyguanosine in DNA + L-cysteinyl-[protein] = S-methyl-L-cysteinyl-[protein] + a 2'-deoxyguanosine in DNA</text>
        <dbReference type="Rhea" id="RHEA:24000"/>
        <dbReference type="Rhea" id="RHEA-COMP:10131"/>
        <dbReference type="Rhea" id="RHEA-COMP:10132"/>
        <dbReference type="Rhea" id="RHEA-COMP:11367"/>
        <dbReference type="Rhea" id="RHEA-COMP:11368"/>
        <dbReference type="ChEBI" id="CHEBI:29950"/>
        <dbReference type="ChEBI" id="CHEBI:82612"/>
        <dbReference type="ChEBI" id="CHEBI:85445"/>
        <dbReference type="ChEBI" id="CHEBI:85448"/>
        <dbReference type="EC" id="2.1.1.63"/>
    </reaction>
</comment>
<evidence type="ECO:0000256" key="3">
    <source>
        <dbReference type="ARBA" id="ARBA00022603"/>
    </source>
</evidence>
<dbReference type="Gene3D" id="1.10.10.10">
    <property type="entry name" value="Winged helix-like DNA-binding domain superfamily/Winged helix DNA-binding domain"/>
    <property type="match status" value="1"/>
</dbReference>
<evidence type="ECO:0000313" key="12">
    <source>
        <dbReference type="Proteomes" id="UP001500880"/>
    </source>
</evidence>
<sequence length="176" mass="20043">MMNNQLLYYDEMMTNLGPVTLMMKDEALLAIQYGKLNQLRASFQKWLGRHFEQPVFERNPTKLLKVTQQLEEYFNGTRTKFDLSYEIYGTPFQKQIWKALSEIPYGEVRTYKEIAQLVQSPKAQRAVGGAVNRNPLPILLPCHRVVGSNGAMTGYAGGIGKKEFLLSLEGYSVVTQ</sequence>
<dbReference type="SUPFAM" id="SSF46767">
    <property type="entry name" value="Methylated DNA-protein cysteine methyltransferase, C-terminal domain"/>
    <property type="match status" value="1"/>
</dbReference>
<dbReference type="PROSITE" id="PS00374">
    <property type="entry name" value="MGMT"/>
    <property type="match status" value="1"/>
</dbReference>
<gene>
    <name evidence="11" type="ORF">GCM10008986_15060</name>
</gene>
<keyword evidence="3 8" id="KW-0489">Methyltransferase</keyword>
<dbReference type="InterPro" id="IPR036631">
    <property type="entry name" value="MGMT_N_sf"/>
</dbReference>
<evidence type="ECO:0000259" key="10">
    <source>
        <dbReference type="Pfam" id="PF02870"/>
    </source>
</evidence>
<evidence type="ECO:0000256" key="8">
    <source>
        <dbReference type="HAMAP-Rule" id="MF_00772"/>
    </source>
</evidence>
<dbReference type="HAMAP" id="MF_00772">
    <property type="entry name" value="OGT"/>
    <property type="match status" value="1"/>
</dbReference>
<dbReference type="InterPro" id="IPR036388">
    <property type="entry name" value="WH-like_DNA-bd_sf"/>
</dbReference>
<comment type="catalytic activity">
    <reaction evidence="1 8">
        <text>a 4-O-methyl-thymidine in DNA + L-cysteinyl-[protein] = a thymidine in DNA + S-methyl-L-cysteinyl-[protein]</text>
        <dbReference type="Rhea" id="RHEA:53428"/>
        <dbReference type="Rhea" id="RHEA-COMP:10131"/>
        <dbReference type="Rhea" id="RHEA-COMP:10132"/>
        <dbReference type="Rhea" id="RHEA-COMP:13555"/>
        <dbReference type="Rhea" id="RHEA-COMP:13556"/>
        <dbReference type="ChEBI" id="CHEBI:29950"/>
        <dbReference type="ChEBI" id="CHEBI:82612"/>
        <dbReference type="ChEBI" id="CHEBI:137386"/>
        <dbReference type="ChEBI" id="CHEBI:137387"/>
        <dbReference type="EC" id="2.1.1.63"/>
    </reaction>
</comment>
<proteinExistence type="inferred from homology"/>
<name>A0ABP3KZQ9_9BACI</name>
<reference evidence="12" key="1">
    <citation type="journal article" date="2019" name="Int. J. Syst. Evol. Microbiol.">
        <title>The Global Catalogue of Microorganisms (GCM) 10K type strain sequencing project: providing services to taxonomists for standard genome sequencing and annotation.</title>
        <authorList>
            <consortium name="The Broad Institute Genomics Platform"/>
            <consortium name="The Broad Institute Genome Sequencing Center for Infectious Disease"/>
            <person name="Wu L."/>
            <person name="Ma J."/>
        </authorList>
    </citation>
    <scope>NUCLEOTIDE SEQUENCE [LARGE SCALE GENOMIC DNA]</scope>
    <source>
        <strain evidence="12">JCM 12389</strain>
    </source>
</reference>
<dbReference type="InterPro" id="IPR023546">
    <property type="entry name" value="MGMT"/>
</dbReference>
<evidence type="ECO:0000256" key="2">
    <source>
        <dbReference type="ARBA" id="ARBA00022490"/>
    </source>
</evidence>
<dbReference type="InterPro" id="IPR008332">
    <property type="entry name" value="MethylG_MeTrfase_N"/>
</dbReference>
<dbReference type="InterPro" id="IPR036217">
    <property type="entry name" value="MethylDNA_cys_MeTrfase_DNAb"/>
</dbReference>
<dbReference type="Pfam" id="PF02870">
    <property type="entry name" value="Methyltransf_1N"/>
    <property type="match status" value="1"/>
</dbReference>
<evidence type="ECO:0000256" key="7">
    <source>
        <dbReference type="ARBA" id="ARBA00049348"/>
    </source>
</evidence>
<dbReference type="Gene3D" id="3.30.160.70">
    <property type="entry name" value="Methylated DNA-protein cysteine methyltransferase domain"/>
    <property type="match status" value="1"/>
</dbReference>
<dbReference type="Pfam" id="PF01035">
    <property type="entry name" value="DNA_binding_1"/>
    <property type="match status" value="1"/>
</dbReference>
<dbReference type="SUPFAM" id="SSF53155">
    <property type="entry name" value="Methylated DNA-protein cysteine methyltransferase domain"/>
    <property type="match status" value="1"/>
</dbReference>
<dbReference type="EMBL" id="BAAADO010000003">
    <property type="protein sequence ID" value="GAA0490117.1"/>
    <property type="molecule type" value="Genomic_DNA"/>
</dbReference>
<evidence type="ECO:0000313" key="11">
    <source>
        <dbReference type="EMBL" id="GAA0490117.1"/>
    </source>
</evidence>
<dbReference type="InterPro" id="IPR014048">
    <property type="entry name" value="MethylDNA_cys_MeTrfase_DNA-bd"/>
</dbReference>
<evidence type="ECO:0000256" key="5">
    <source>
        <dbReference type="ARBA" id="ARBA00022763"/>
    </source>
</evidence>
<evidence type="ECO:0000256" key="6">
    <source>
        <dbReference type="ARBA" id="ARBA00023204"/>
    </source>
</evidence>
<feature type="active site" description="Nucleophile; methyl group acceptor" evidence="8">
    <location>
        <position position="142"/>
    </location>
</feature>
<keyword evidence="4 8" id="KW-0808">Transferase</keyword>